<keyword evidence="3" id="KW-1185">Reference proteome</keyword>
<sequence>MSSAVIRRMFLTRLPAATHARPLSTTITLNKSATETVKETIHTIDLKAGQTLAAGIDKAEQATESVKEAVGAAKKNAPSSADEAAGMAKGKAQETKGEVKGKASEISGKAKGAYEEAKSNI</sequence>
<gene>
    <name evidence="2" type="ORF">TWF696_001689</name>
</gene>
<organism evidence="2 3">
    <name type="scientific">Orbilia brochopaga</name>
    <dbReference type="NCBI Taxonomy" id="3140254"/>
    <lineage>
        <taxon>Eukaryota</taxon>
        <taxon>Fungi</taxon>
        <taxon>Dikarya</taxon>
        <taxon>Ascomycota</taxon>
        <taxon>Pezizomycotina</taxon>
        <taxon>Orbiliomycetes</taxon>
        <taxon>Orbiliales</taxon>
        <taxon>Orbiliaceae</taxon>
        <taxon>Orbilia</taxon>
    </lineage>
</organism>
<evidence type="ECO:0000256" key="1">
    <source>
        <dbReference type="SAM" id="MobiDB-lite"/>
    </source>
</evidence>
<accession>A0AAV9U9Y9</accession>
<protein>
    <recommendedName>
        <fullName evidence="4">LEA domain protein</fullName>
    </recommendedName>
</protein>
<evidence type="ECO:0008006" key="4">
    <source>
        <dbReference type="Google" id="ProtNLM"/>
    </source>
</evidence>
<dbReference type="AlphaFoldDB" id="A0AAV9U9Y9"/>
<evidence type="ECO:0000313" key="2">
    <source>
        <dbReference type="EMBL" id="KAK6336122.1"/>
    </source>
</evidence>
<feature type="compositionally biased region" description="Basic and acidic residues" evidence="1">
    <location>
        <begin position="112"/>
        <end position="121"/>
    </location>
</feature>
<reference evidence="2 3" key="1">
    <citation type="submission" date="2019-10" db="EMBL/GenBank/DDBJ databases">
        <authorList>
            <person name="Palmer J.M."/>
        </authorList>
    </citation>
    <scope>NUCLEOTIDE SEQUENCE [LARGE SCALE GENOMIC DNA]</scope>
    <source>
        <strain evidence="2 3">TWF696</strain>
    </source>
</reference>
<dbReference type="Proteomes" id="UP001375240">
    <property type="component" value="Unassembled WGS sequence"/>
</dbReference>
<dbReference type="EMBL" id="JAVHNQ010000011">
    <property type="protein sequence ID" value="KAK6336122.1"/>
    <property type="molecule type" value="Genomic_DNA"/>
</dbReference>
<feature type="region of interest" description="Disordered" evidence="1">
    <location>
        <begin position="73"/>
        <end position="121"/>
    </location>
</feature>
<evidence type="ECO:0000313" key="3">
    <source>
        <dbReference type="Proteomes" id="UP001375240"/>
    </source>
</evidence>
<proteinExistence type="predicted"/>
<name>A0AAV9U9Y9_9PEZI</name>
<feature type="compositionally biased region" description="Basic and acidic residues" evidence="1">
    <location>
        <begin position="91"/>
        <end position="103"/>
    </location>
</feature>
<comment type="caution">
    <text evidence="2">The sequence shown here is derived from an EMBL/GenBank/DDBJ whole genome shotgun (WGS) entry which is preliminary data.</text>
</comment>